<protein>
    <submittedName>
        <fullName evidence="2">Uncharacterized protein</fullName>
    </submittedName>
</protein>
<comment type="caution">
    <text evidence="2">The sequence shown here is derived from an EMBL/GenBank/DDBJ whole genome shotgun (WGS) entry which is preliminary data.</text>
</comment>
<feature type="compositionally biased region" description="Low complexity" evidence="1">
    <location>
        <begin position="1"/>
        <end position="13"/>
    </location>
</feature>
<dbReference type="RefSeq" id="WP_344436188.1">
    <property type="nucleotide sequence ID" value="NZ_BAAASL010000011.1"/>
</dbReference>
<sequence length="145" mass="15670">MTTTIARAQRQAAGQPPSRWMPPTTENARRLLAALQSWQPLNVDAVFDDLNAILGDQAPAVDEVDELADRLRGHLMQLVNIALANAQSEVALASAHGAVEQGRVVGSEELPGDYRKALGLLRRLALATEALVELLISAKWIKDAD</sequence>
<reference evidence="3" key="1">
    <citation type="journal article" date="2019" name="Int. J. Syst. Evol. Microbiol.">
        <title>The Global Catalogue of Microorganisms (GCM) 10K type strain sequencing project: providing services to taxonomists for standard genome sequencing and annotation.</title>
        <authorList>
            <consortium name="The Broad Institute Genomics Platform"/>
            <consortium name="The Broad Institute Genome Sequencing Center for Infectious Disease"/>
            <person name="Wu L."/>
            <person name="Ma J."/>
        </authorList>
    </citation>
    <scope>NUCLEOTIDE SEQUENCE [LARGE SCALE GENOMIC DNA]</scope>
    <source>
        <strain evidence="3">JCM 4542</strain>
    </source>
</reference>
<evidence type="ECO:0000313" key="3">
    <source>
        <dbReference type="Proteomes" id="UP001500886"/>
    </source>
</evidence>
<feature type="region of interest" description="Disordered" evidence="1">
    <location>
        <begin position="1"/>
        <end position="23"/>
    </location>
</feature>
<dbReference type="EMBL" id="BAAASL010000011">
    <property type="protein sequence ID" value="GAA2718535.1"/>
    <property type="molecule type" value="Genomic_DNA"/>
</dbReference>
<proteinExistence type="predicted"/>
<dbReference type="InterPro" id="IPR046300">
    <property type="entry name" value="DUF6415"/>
</dbReference>
<dbReference type="Pfam" id="PF19979">
    <property type="entry name" value="DUF6415"/>
    <property type="match status" value="1"/>
</dbReference>
<evidence type="ECO:0000313" key="2">
    <source>
        <dbReference type="EMBL" id="GAA2718535.1"/>
    </source>
</evidence>
<accession>A0ABP6G7K0</accession>
<evidence type="ECO:0000256" key="1">
    <source>
        <dbReference type="SAM" id="MobiDB-lite"/>
    </source>
</evidence>
<keyword evidence="3" id="KW-1185">Reference proteome</keyword>
<organism evidence="2 3">
    <name type="scientific">Streptomyces luteosporeus</name>
    <dbReference type="NCBI Taxonomy" id="173856"/>
    <lineage>
        <taxon>Bacteria</taxon>
        <taxon>Bacillati</taxon>
        <taxon>Actinomycetota</taxon>
        <taxon>Actinomycetes</taxon>
        <taxon>Kitasatosporales</taxon>
        <taxon>Streptomycetaceae</taxon>
        <taxon>Streptomyces</taxon>
    </lineage>
</organism>
<gene>
    <name evidence="2" type="ORF">GCM10010315_34210</name>
</gene>
<name>A0ABP6G7K0_9ACTN</name>
<dbReference type="Proteomes" id="UP001500886">
    <property type="component" value="Unassembled WGS sequence"/>
</dbReference>